<accession>A0A8J8XKA4</accession>
<comment type="caution">
    <text evidence="2">The sequence shown here is derived from an EMBL/GenBank/DDBJ whole genome shotgun (WGS) entry which is preliminary data.</text>
</comment>
<name>A0A8J8XKA4_MAIZE</name>
<evidence type="ECO:0000256" key="1">
    <source>
        <dbReference type="SAM" id="MobiDB-lite"/>
    </source>
</evidence>
<protein>
    <submittedName>
        <fullName evidence="2">Rhomboid-like protein 14, mitochondrial</fullName>
    </submittedName>
</protein>
<dbReference type="EMBL" id="NCVQ01000005">
    <property type="protein sequence ID" value="PWZ28224.1"/>
    <property type="molecule type" value="Genomic_DNA"/>
</dbReference>
<sequence>MESGMSSARRRRFGLEASRGMLPLLALQVIIEYGHAGASRPPVTVALLAVNSLVYLRPGALGGVLPSLARVSFNPQLIIEEDVNCDNTQTVEQQQPSDDRQTVEHAPLQETDPGKETHVSEAKTLTADADGNLSSSQQTGEYNELLRQYY</sequence>
<evidence type="ECO:0000313" key="2">
    <source>
        <dbReference type="EMBL" id="PWZ28224.1"/>
    </source>
</evidence>
<proteinExistence type="predicted"/>
<feature type="region of interest" description="Disordered" evidence="1">
    <location>
        <begin position="87"/>
        <end position="142"/>
    </location>
</feature>
<organism evidence="2">
    <name type="scientific">Zea mays</name>
    <name type="common">Maize</name>
    <dbReference type="NCBI Taxonomy" id="4577"/>
    <lineage>
        <taxon>Eukaryota</taxon>
        <taxon>Viridiplantae</taxon>
        <taxon>Streptophyta</taxon>
        <taxon>Embryophyta</taxon>
        <taxon>Tracheophyta</taxon>
        <taxon>Spermatophyta</taxon>
        <taxon>Magnoliopsida</taxon>
        <taxon>Liliopsida</taxon>
        <taxon>Poales</taxon>
        <taxon>Poaceae</taxon>
        <taxon>PACMAD clade</taxon>
        <taxon>Panicoideae</taxon>
        <taxon>Andropogonodae</taxon>
        <taxon>Andropogoneae</taxon>
        <taxon>Tripsacinae</taxon>
        <taxon>Zea</taxon>
    </lineage>
</organism>
<dbReference type="AlphaFoldDB" id="A0A8J8XKA4"/>
<reference evidence="2" key="1">
    <citation type="journal article" date="2018" name="Nat. Genet.">
        <title>Extensive intraspecific gene order and gene structural variations between Mo17 and other maize genomes.</title>
        <authorList>
            <person name="Sun S."/>
            <person name="Zhou Y."/>
            <person name="Chen J."/>
            <person name="Shi J."/>
            <person name="Zhao H."/>
            <person name="Zhao H."/>
            <person name="Song W."/>
            <person name="Zhang M."/>
            <person name="Cui Y."/>
            <person name="Dong X."/>
            <person name="Liu H."/>
            <person name="Ma X."/>
            <person name="Jiao Y."/>
            <person name="Wang B."/>
            <person name="Wei X."/>
            <person name="Stein J.C."/>
            <person name="Glaubitz J.C."/>
            <person name="Lu F."/>
            <person name="Yu G."/>
            <person name="Liang C."/>
            <person name="Fengler K."/>
            <person name="Li B."/>
            <person name="Rafalski A."/>
            <person name="Schnable P.S."/>
            <person name="Ware D.H."/>
            <person name="Buckler E.S."/>
            <person name="Lai J."/>
        </authorList>
    </citation>
    <scope>NUCLEOTIDE SEQUENCE [LARGE SCALE GENOMIC DNA]</scope>
    <source>
        <tissue evidence="2">Seedling</tissue>
    </source>
</reference>
<dbReference type="Proteomes" id="UP000251960">
    <property type="component" value="Chromosome 4"/>
</dbReference>
<feature type="compositionally biased region" description="Basic and acidic residues" evidence="1">
    <location>
        <begin position="112"/>
        <end position="121"/>
    </location>
</feature>
<feature type="compositionally biased region" description="Polar residues" evidence="1">
    <location>
        <begin position="87"/>
        <end position="96"/>
    </location>
</feature>
<gene>
    <name evidence="2" type="primary">RBL14_1</name>
    <name evidence="2" type="ORF">Zm00014a_036044</name>
</gene>
<feature type="compositionally biased region" description="Polar residues" evidence="1">
    <location>
        <begin position="132"/>
        <end position="141"/>
    </location>
</feature>